<keyword evidence="8" id="KW-0472">Membrane</keyword>
<keyword evidence="13" id="KW-1185">Reference proteome</keyword>
<protein>
    <recommendedName>
        <fullName evidence="11">Phospholipid scramblase</fullName>
    </recommendedName>
</protein>
<organism evidence="12 13">
    <name type="scientific">Labeo rohita</name>
    <name type="common">Indian major carp</name>
    <name type="synonym">Cyprinus rohita</name>
    <dbReference type="NCBI Taxonomy" id="84645"/>
    <lineage>
        <taxon>Eukaryota</taxon>
        <taxon>Metazoa</taxon>
        <taxon>Chordata</taxon>
        <taxon>Craniata</taxon>
        <taxon>Vertebrata</taxon>
        <taxon>Euteleostomi</taxon>
        <taxon>Actinopterygii</taxon>
        <taxon>Neopterygii</taxon>
        <taxon>Teleostei</taxon>
        <taxon>Ostariophysi</taxon>
        <taxon>Cypriniformes</taxon>
        <taxon>Cyprinidae</taxon>
        <taxon>Labeoninae</taxon>
        <taxon>Labeonini</taxon>
        <taxon>Labeo</taxon>
    </lineage>
</organism>
<comment type="cofactor">
    <cofactor evidence="1 11">
        <name>Ca(2+)</name>
        <dbReference type="ChEBI" id="CHEBI:29108"/>
    </cofactor>
</comment>
<evidence type="ECO:0000256" key="4">
    <source>
        <dbReference type="ARBA" id="ARBA00022553"/>
    </source>
</evidence>
<evidence type="ECO:0000256" key="3">
    <source>
        <dbReference type="ARBA" id="ARBA00005350"/>
    </source>
</evidence>
<evidence type="ECO:0000256" key="5">
    <source>
        <dbReference type="ARBA" id="ARBA00022692"/>
    </source>
</evidence>
<evidence type="ECO:0000256" key="8">
    <source>
        <dbReference type="ARBA" id="ARBA00023136"/>
    </source>
</evidence>
<dbReference type="Proteomes" id="UP000830375">
    <property type="component" value="Unassembled WGS sequence"/>
</dbReference>
<keyword evidence="10 11" id="KW-0449">Lipoprotein</keyword>
<name>A0ABQ8MWU8_LABRO</name>
<keyword evidence="7" id="KW-1133">Transmembrane helix</keyword>
<gene>
    <name evidence="12" type="ORF">H4Q32_003772</name>
</gene>
<evidence type="ECO:0000256" key="7">
    <source>
        <dbReference type="ARBA" id="ARBA00022989"/>
    </source>
</evidence>
<evidence type="ECO:0000256" key="10">
    <source>
        <dbReference type="ARBA" id="ARBA00023288"/>
    </source>
</evidence>
<sequence length="273" mass="30284">MMPSPEPYHCPSHLETLTRMDQLFIFKEETFEECLAEACCGIMPMKRYNVKDNTGNKVFSVVEDSECCERQCFGSGSSFIMNVTDLSNQEVIRLVHPFVCCTQELEVQSPPGTAIGYVRQNLNVCLPKFTVENERGEPAFKIEGPCIVCTCCTDENFELVSLDGAVIDRSFGKIFKPFSYSGPNAGADFVLRFPSNLDVKMKAAVLGACMLINCHNSGHSFIMDVADLSNQKVIRRMHPCACCCASHELEFSLHRATSLDVADKTGIMGDINN</sequence>
<evidence type="ECO:0000256" key="1">
    <source>
        <dbReference type="ARBA" id="ARBA00001913"/>
    </source>
</evidence>
<dbReference type="Pfam" id="PF03803">
    <property type="entry name" value="Scramblase"/>
    <property type="match status" value="1"/>
</dbReference>
<accession>A0ABQ8MWU8</accession>
<keyword evidence="5" id="KW-0812">Transmembrane</keyword>
<comment type="caution">
    <text evidence="12">The sequence shown here is derived from an EMBL/GenBank/DDBJ whole genome shotgun (WGS) entry which is preliminary data.</text>
</comment>
<dbReference type="PANTHER" id="PTHR23248">
    <property type="entry name" value="PHOSPHOLIPID SCRAMBLASE-RELATED"/>
    <property type="match status" value="1"/>
</dbReference>
<keyword evidence="6 11" id="KW-0106">Calcium</keyword>
<dbReference type="PANTHER" id="PTHR23248:SF38">
    <property type="entry name" value="PHOSPHOLIPID SCRAMBLASE 1"/>
    <property type="match status" value="1"/>
</dbReference>
<dbReference type="InterPro" id="IPR005552">
    <property type="entry name" value="Scramblase"/>
</dbReference>
<evidence type="ECO:0000256" key="11">
    <source>
        <dbReference type="RuleBase" id="RU363116"/>
    </source>
</evidence>
<evidence type="ECO:0000256" key="6">
    <source>
        <dbReference type="ARBA" id="ARBA00022837"/>
    </source>
</evidence>
<evidence type="ECO:0000313" key="13">
    <source>
        <dbReference type="Proteomes" id="UP000830375"/>
    </source>
</evidence>
<comment type="function">
    <text evidence="11">May mediate accelerated ATP-independent bidirectional transbilayer migration of phospholipids upon binding calcium ions that results in a loss of phospholipid asymmetry in the plasma membrane.</text>
</comment>
<proteinExistence type="inferred from homology"/>
<evidence type="ECO:0000256" key="9">
    <source>
        <dbReference type="ARBA" id="ARBA00023139"/>
    </source>
</evidence>
<comment type="subcellular location">
    <subcellularLocation>
        <location evidence="2">Membrane</location>
        <topology evidence="2">Single-pass type II membrane protein</topology>
    </subcellularLocation>
</comment>
<evidence type="ECO:0000256" key="2">
    <source>
        <dbReference type="ARBA" id="ARBA00004606"/>
    </source>
</evidence>
<evidence type="ECO:0000313" key="12">
    <source>
        <dbReference type="EMBL" id="KAI2667319.1"/>
    </source>
</evidence>
<dbReference type="EMBL" id="JACTAM010000002">
    <property type="protein sequence ID" value="KAI2667319.1"/>
    <property type="molecule type" value="Genomic_DNA"/>
</dbReference>
<keyword evidence="9 11" id="KW-0564">Palmitate</keyword>
<keyword evidence="4" id="KW-0597">Phosphoprotein</keyword>
<reference evidence="12 13" key="1">
    <citation type="submission" date="2022-01" db="EMBL/GenBank/DDBJ databases">
        <title>A high-quality chromosome-level genome assembly of rohu carp, Labeo rohita.</title>
        <authorList>
            <person name="Arick M.A. II"/>
            <person name="Hsu C.-Y."/>
            <person name="Magbanua Z."/>
            <person name="Pechanova O."/>
            <person name="Grover C."/>
            <person name="Miller E."/>
            <person name="Thrash A."/>
            <person name="Ezzel L."/>
            <person name="Alam S."/>
            <person name="Benzie J."/>
            <person name="Hamilton M."/>
            <person name="Karsi A."/>
            <person name="Lawrence M.L."/>
            <person name="Peterson D.G."/>
        </authorList>
    </citation>
    <scope>NUCLEOTIDE SEQUENCE [LARGE SCALE GENOMIC DNA]</scope>
    <source>
        <strain evidence="13">BAU-BD-2019</strain>
        <tissue evidence="12">Blood</tissue>
    </source>
</reference>
<comment type="similarity">
    <text evidence="3 11">Belongs to the phospholipid scramblase family.</text>
</comment>